<dbReference type="NCBIfam" id="TIGR00496">
    <property type="entry name" value="frr"/>
    <property type="match status" value="1"/>
</dbReference>
<evidence type="ECO:0000256" key="3">
    <source>
        <dbReference type="ARBA" id="ARBA00022490"/>
    </source>
</evidence>
<evidence type="ECO:0000259" key="7">
    <source>
        <dbReference type="Pfam" id="PF01765"/>
    </source>
</evidence>
<name>A0A1G7BPQ6_9BACT</name>
<dbReference type="Gene3D" id="3.30.1360.40">
    <property type="match status" value="1"/>
</dbReference>
<gene>
    <name evidence="6" type="primary">frr</name>
    <name evidence="8" type="ORF">SAMN04487996_104269</name>
</gene>
<dbReference type="FunFam" id="3.30.1360.40:FF:000001">
    <property type="entry name" value="Ribosome-recycling factor"/>
    <property type="match status" value="1"/>
</dbReference>
<comment type="similarity">
    <text evidence="2 6">Belongs to the RRF family.</text>
</comment>
<comment type="subcellular location">
    <subcellularLocation>
        <location evidence="1 6">Cytoplasm</location>
    </subcellularLocation>
</comment>
<dbReference type="GO" id="GO:0005737">
    <property type="term" value="C:cytoplasm"/>
    <property type="evidence" value="ECO:0007669"/>
    <property type="project" value="UniProtKB-SubCell"/>
</dbReference>
<proteinExistence type="inferred from homology"/>
<dbReference type="InterPro" id="IPR023584">
    <property type="entry name" value="Ribosome_recyc_fac_dom"/>
</dbReference>
<dbReference type="FunFam" id="1.10.132.20:FF:000001">
    <property type="entry name" value="Ribosome-recycling factor"/>
    <property type="match status" value="1"/>
</dbReference>
<evidence type="ECO:0000313" key="8">
    <source>
        <dbReference type="EMBL" id="SDE29049.1"/>
    </source>
</evidence>
<evidence type="ECO:0000256" key="4">
    <source>
        <dbReference type="ARBA" id="ARBA00022917"/>
    </source>
</evidence>
<dbReference type="InterPro" id="IPR036191">
    <property type="entry name" value="RRF_sf"/>
</dbReference>
<dbReference type="AlphaFoldDB" id="A0A1G7BPQ6"/>
<dbReference type="GO" id="GO:0043023">
    <property type="term" value="F:ribosomal large subunit binding"/>
    <property type="evidence" value="ECO:0007669"/>
    <property type="project" value="TreeGrafter"/>
</dbReference>
<keyword evidence="3 6" id="KW-0963">Cytoplasm</keyword>
<dbReference type="GO" id="GO:0006415">
    <property type="term" value="P:translational termination"/>
    <property type="evidence" value="ECO:0007669"/>
    <property type="project" value="UniProtKB-UniRule"/>
</dbReference>
<dbReference type="OrthoDB" id="9804006at2"/>
<evidence type="ECO:0000256" key="1">
    <source>
        <dbReference type="ARBA" id="ARBA00004496"/>
    </source>
</evidence>
<evidence type="ECO:0000256" key="2">
    <source>
        <dbReference type="ARBA" id="ARBA00005912"/>
    </source>
</evidence>
<dbReference type="PANTHER" id="PTHR20982:SF3">
    <property type="entry name" value="MITOCHONDRIAL RIBOSOME RECYCLING FACTOR PSEUDO 1"/>
    <property type="match status" value="1"/>
</dbReference>
<protein>
    <recommendedName>
        <fullName evidence="6">Ribosome-recycling factor</fullName>
        <shortName evidence="6">RRF</shortName>
    </recommendedName>
    <alternativeName>
        <fullName evidence="6">Ribosome-releasing factor</fullName>
    </alternativeName>
</protein>
<dbReference type="PANTHER" id="PTHR20982">
    <property type="entry name" value="RIBOSOME RECYCLING FACTOR"/>
    <property type="match status" value="1"/>
</dbReference>
<organism evidence="8 9">
    <name type="scientific">Dyadobacter soli</name>
    <dbReference type="NCBI Taxonomy" id="659014"/>
    <lineage>
        <taxon>Bacteria</taxon>
        <taxon>Pseudomonadati</taxon>
        <taxon>Bacteroidota</taxon>
        <taxon>Cytophagia</taxon>
        <taxon>Cytophagales</taxon>
        <taxon>Spirosomataceae</taxon>
        <taxon>Dyadobacter</taxon>
    </lineage>
</organism>
<dbReference type="EMBL" id="FNAN01000004">
    <property type="protein sequence ID" value="SDE29049.1"/>
    <property type="molecule type" value="Genomic_DNA"/>
</dbReference>
<keyword evidence="4 6" id="KW-0648">Protein biosynthesis</keyword>
<dbReference type="InterPro" id="IPR002661">
    <property type="entry name" value="Ribosome_recyc_fac"/>
</dbReference>
<accession>A0A1G7BPQ6</accession>
<evidence type="ECO:0000313" key="9">
    <source>
        <dbReference type="Proteomes" id="UP000198748"/>
    </source>
</evidence>
<dbReference type="Proteomes" id="UP000198748">
    <property type="component" value="Unassembled WGS sequence"/>
</dbReference>
<sequence>MEEIELYLDDAKDTMDGAIKHLIIELGKIRAGKASPQMLEGLQIDYYGSMTPIQNVATINTPDARTLAIKPFEKKIINDIEKAIRNSNLGFSPSNDGDMIRISVPPLNEERRRELVKRAKNEIETAKINVRNIRQDANNSLRKLTKEGVAEDLVKSSEDRVQKLTDSFIAKIEQIFSVKEREIMEV</sequence>
<dbReference type="CDD" id="cd00520">
    <property type="entry name" value="RRF"/>
    <property type="match status" value="1"/>
</dbReference>
<dbReference type="HAMAP" id="MF_00040">
    <property type="entry name" value="RRF"/>
    <property type="match status" value="1"/>
</dbReference>
<reference evidence="9" key="1">
    <citation type="submission" date="2016-10" db="EMBL/GenBank/DDBJ databases">
        <authorList>
            <person name="Varghese N."/>
            <person name="Submissions S."/>
        </authorList>
    </citation>
    <scope>NUCLEOTIDE SEQUENCE [LARGE SCALE GENOMIC DNA]</scope>
    <source>
        <strain evidence="9">DSM 25329</strain>
    </source>
</reference>
<evidence type="ECO:0000256" key="6">
    <source>
        <dbReference type="HAMAP-Rule" id="MF_00040"/>
    </source>
</evidence>
<evidence type="ECO:0000256" key="5">
    <source>
        <dbReference type="ARBA" id="ARBA00025050"/>
    </source>
</evidence>
<dbReference type="RefSeq" id="WP_090148172.1">
    <property type="nucleotide sequence ID" value="NZ_FNAN01000004.1"/>
</dbReference>
<feature type="domain" description="Ribosome recycling factor" evidence="7">
    <location>
        <begin position="25"/>
        <end position="184"/>
    </location>
</feature>
<dbReference type="SUPFAM" id="SSF55194">
    <property type="entry name" value="Ribosome recycling factor, RRF"/>
    <property type="match status" value="1"/>
</dbReference>
<comment type="function">
    <text evidence="5 6">Responsible for the release of ribosomes from messenger RNA at the termination of protein biosynthesis. May increase the efficiency of translation by recycling ribosomes from one round of translation to another.</text>
</comment>
<dbReference type="STRING" id="659014.SAMN04487996_104269"/>
<dbReference type="Pfam" id="PF01765">
    <property type="entry name" value="RRF"/>
    <property type="match status" value="1"/>
</dbReference>
<dbReference type="Gene3D" id="1.10.132.20">
    <property type="entry name" value="Ribosome-recycling factor"/>
    <property type="match status" value="1"/>
</dbReference>
<keyword evidence="9" id="KW-1185">Reference proteome</keyword>